<sequence>MIEANTDGGNVFHQIARELADQADAEAAARHPNIARTCAELGLLYMAFATHSPTGEHGDKAWRAAEDARSLLAEGAALGAAAEIALARLHLSLDLLDGRLSAVTPKL</sequence>
<organism evidence="1 2">
    <name type="scientific">Streptacidiphilus cavernicola</name>
    <dbReference type="NCBI Taxonomy" id="3342716"/>
    <lineage>
        <taxon>Bacteria</taxon>
        <taxon>Bacillati</taxon>
        <taxon>Actinomycetota</taxon>
        <taxon>Actinomycetes</taxon>
        <taxon>Kitasatosporales</taxon>
        <taxon>Streptomycetaceae</taxon>
        <taxon>Streptacidiphilus</taxon>
    </lineage>
</organism>
<dbReference type="RefSeq" id="WP_030263534.1">
    <property type="nucleotide sequence ID" value="NZ_JBHEZZ010000023.1"/>
</dbReference>
<evidence type="ECO:0000313" key="1">
    <source>
        <dbReference type="EMBL" id="MFC1405753.1"/>
    </source>
</evidence>
<name>A0ABV6UWA8_9ACTN</name>
<evidence type="ECO:0000313" key="2">
    <source>
        <dbReference type="Proteomes" id="UP001592528"/>
    </source>
</evidence>
<reference evidence="1 2" key="1">
    <citation type="submission" date="2024-09" db="EMBL/GenBank/DDBJ databases">
        <authorList>
            <person name="Lee S.D."/>
        </authorList>
    </citation>
    <scope>NUCLEOTIDE SEQUENCE [LARGE SCALE GENOMIC DNA]</scope>
    <source>
        <strain evidence="1 2">N1-5</strain>
    </source>
</reference>
<keyword evidence="2" id="KW-1185">Reference proteome</keyword>
<proteinExistence type="predicted"/>
<accession>A0ABV6UWA8</accession>
<dbReference type="EMBL" id="JBHEZZ010000023">
    <property type="protein sequence ID" value="MFC1405753.1"/>
    <property type="molecule type" value="Genomic_DNA"/>
</dbReference>
<dbReference type="Proteomes" id="UP001592528">
    <property type="component" value="Unassembled WGS sequence"/>
</dbReference>
<gene>
    <name evidence="1" type="ORF">ACEZDJ_31130</name>
</gene>
<comment type="caution">
    <text evidence="1">The sequence shown here is derived from an EMBL/GenBank/DDBJ whole genome shotgun (WGS) entry which is preliminary data.</text>
</comment>
<protein>
    <submittedName>
        <fullName evidence="1">Uncharacterized protein</fullName>
    </submittedName>
</protein>